<dbReference type="VEuPathDB" id="GiardiaDB:SS50377_25675"/>
<reference evidence="2" key="2">
    <citation type="submission" date="2020-12" db="EMBL/GenBank/DDBJ databases">
        <title>New Spironucleus salmonicida genome in near-complete chromosomes.</title>
        <authorList>
            <person name="Xu F."/>
            <person name="Kurt Z."/>
            <person name="Jimenez-Gonzalez A."/>
            <person name="Astvaldsson A."/>
            <person name="Andersson J.O."/>
            <person name="Svard S.G."/>
        </authorList>
    </citation>
    <scope>NUCLEOTIDE SEQUENCE</scope>
    <source>
        <strain evidence="2">ATCC 50377</strain>
    </source>
</reference>
<evidence type="ECO:0000313" key="2">
    <source>
        <dbReference type="EMBL" id="KAH0571489.1"/>
    </source>
</evidence>
<keyword evidence="3" id="KW-1185">Reference proteome</keyword>
<proteinExistence type="predicted"/>
<dbReference type="AlphaFoldDB" id="V6LPN0"/>
<protein>
    <submittedName>
        <fullName evidence="1">Uncharacterized protein</fullName>
    </submittedName>
</protein>
<evidence type="ECO:0000313" key="1">
    <source>
        <dbReference type="EMBL" id="EST42689.1"/>
    </source>
</evidence>
<dbReference type="EMBL" id="KI546157">
    <property type="protein sequence ID" value="EST42689.1"/>
    <property type="molecule type" value="Genomic_DNA"/>
</dbReference>
<accession>V6LPN0</accession>
<evidence type="ECO:0000313" key="3">
    <source>
        <dbReference type="Proteomes" id="UP000018208"/>
    </source>
</evidence>
<sequence length="94" mass="10984">MKLSKTGNIKATFSPTPYTLSLQFQDDKLLVRSKSQQNFRKKIIIEKMDLRYSVDPLPRILLQPLGKVIIPIPFDFLDNEPHLQIFQSQNLQQE</sequence>
<name>V6LPN0_9EUKA</name>
<gene>
    <name evidence="1" type="ORF">SS50377_17710</name>
    <name evidence="2" type="ORF">SS50377_25675</name>
</gene>
<organism evidence="1">
    <name type="scientific">Spironucleus salmonicida</name>
    <dbReference type="NCBI Taxonomy" id="348837"/>
    <lineage>
        <taxon>Eukaryota</taxon>
        <taxon>Metamonada</taxon>
        <taxon>Diplomonadida</taxon>
        <taxon>Hexamitidae</taxon>
        <taxon>Hexamitinae</taxon>
        <taxon>Spironucleus</taxon>
    </lineage>
</organism>
<dbReference type="Proteomes" id="UP000018208">
    <property type="component" value="Unassembled WGS sequence"/>
</dbReference>
<reference evidence="1 2" key="1">
    <citation type="journal article" date="2014" name="PLoS Genet.">
        <title>The Genome of Spironucleus salmonicida Highlights a Fish Pathogen Adapted to Fluctuating Environments.</title>
        <authorList>
            <person name="Xu F."/>
            <person name="Jerlstrom-Hultqvist J."/>
            <person name="Einarsson E."/>
            <person name="Astvaldsson A."/>
            <person name="Svard S.G."/>
            <person name="Andersson J.O."/>
        </authorList>
    </citation>
    <scope>NUCLEOTIDE SEQUENCE</scope>
    <source>
        <strain evidence="2">ATCC 50377</strain>
    </source>
</reference>
<dbReference type="EMBL" id="AUWU02000006">
    <property type="protein sequence ID" value="KAH0571489.1"/>
    <property type="molecule type" value="Genomic_DNA"/>
</dbReference>